<reference evidence="1" key="1">
    <citation type="submission" date="2014-05" db="EMBL/GenBank/DDBJ databases">
        <authorList>
            <person name="Chronopoulou M."/>
        </authorList>
    </citation>
    <scope>NUCLEOTIDE SEQUENCE</scope>
    <source>
        <tissue evidence="1">Whole organism</tissue>
    </source>
</reference>
<name>A0A0K2VIV0_LEPSM</name>
<evidence type="ECO:0000313" key="1">
    <source>
        <dbReference type="EMBL" id="CDW49896.1"/>
    </source>
</evidence>
<sequence>MFIVYISLPPPLFMMKSKICKLYLTGIRDIRRNQFFNFRNHLFWFHIIVFLPFK</sequence>
<organism evidence="1">
    <name type="scientific">Lepeophtheirus salmonis</name>
    <name type="common">Salmon louse</name>
    <name type="synonym">Caligus salmonis</name>
    <dbReference type="NCBI Taxonomy" id="72036"/>
    <lineage>
        <taxon>Eukaryota</taxon>
        <taxon>Metazoa</taxon>
        <taxon>Ecdysozoa</taxon>
        <taxon>Arthropoda</taxon>
        <taxon>Crustacea</taxon>
        <taxon>Multicrustacea</taxon>
        <taxon>Hexanauplia</taxon>
        <taxon>Copepoda</taxon>
        <taxon>Siphonostomatoida</taxon>
        <taxon>Caligidae</taxon>
        <taxon>Lepeophtheirus</taxon>
    </lineage>
</organism>
<proteinExistence type="predicted"/>
<accession>A0A0K2VIV0</accession>
<protein>
    <submittedName>
        <fullName evidence="1">Uncharacterized protein</fullName>
    </submittedName>
</protein>
<dbReference type="AlphaFoldDB" id="A0A0K2VIV0"/>
<dbReference type="EMBL" id="HACA01032535">
    <property type="protein sequence ID" value="CDW49896.1"/>
    <property type="molecule type" value="Transcribed_RNA"/>
</dbReference>